<comment type="cofactor">
    <cofactor evidence="1 11">
        <name>Zn(2+)</name>
        <dbReference type="ChEBI" id="CHEBI:29105"/>
    </cofactor>
</comment>
<keyword evidence="15" id="KW-1185">Reference proteome</keyword>
<evidence type="ECO:0000256" key="12">
    <source>
        <dbReference type="SAM" id="Phobius"/>
    </source>
</evidence>
<dbReference type="Pfam" id="PF00107">
    <property type="entry name" value="ADH_zinc_N"/>
    <property type="match status" value="1"/>
</dbReference>
<evidence type="ECO:0000256" key="1">
    <source>
        <dbReference type="ARBA" id="ARBA00001947"/>
    </source>
</evidence>
<proteinExistence type="inferred from homology"/>
<evidence type="ECO:0000256" key="11">
    <source>
        <dbReference type="RuleBase" id="RU361277"/>
    </source>
</evidence>
<comment type="catalytic activity">
    <reaction evidence="10">
        <text>a primary alcohol + NADP(+) = an aldehyde + NADPH + H(+)</text>
        <dbReference type="Rhea" id="RHEA:15937"/>
        <dbReference type="ChEBI" id="CHEBI:15378"/>
        <dbReference type="ChEBI" id="CHEBI:15734"/>
        <dbReference type="ChEBI" id="CHEBI:17478"/>
        <dbReference type="ChEBI" id="CHEBI:57783"/>
        <dbReference type="ChEBI" id="CHEBI:58349"/>
        <dbReference type="EC" id="1.1.1.2"/>
    </reaction>
    <physiologicalReaction direction="left-to-right" evidence="10">
        <dbReference type="Rhea" id="RHEA:15938"/>
    </physiologicalReaction>
    <physiologicalReaction direction="right-to-left" evidence="10">
        <dbReference type="Rhea" id="RHEA:15939"/>
    </physiologicalReaction>
</comment>
<evidence type="ECO:0000256" key="6">
    <source>
        <dbReference type="ARBA" id="ARBA00022833"/>
    </source>
</evidence>
<feature type="transmembrane region" description="Helical" evidence="12">
    <location>
        <begin position="185"/>
        <end position="205"/>
    </location>
</feature>
<dbReference type="Gene3D" id="3.90.180.10">
    <property type="entry name" value="Medium-chain alcohol dehydrogenases, catalytic domain"/>
    <property type="match status" value="1"/>
</dbReference>
<dbReference type="FunFam" id="3.40.50.720:FF:000158">
    <property type="entry name" value="Zinc-binding alcohol dehydrogenase"/>
    <property type="match status" value="1"/>
</dbReference>
<keyword evidence="6 11" id="KW-0862">Zinc</keyword>
<organism evidence="14 15">
    <name type="scientific">Dothidotthia symphoricarpi CBS 119687</name>
    <dbReference type="NCBI Taxonomy" id="1392245"/>
    <lineage>
        <taxon>Eukaryota</taxon>
        <taxon>Fungi</taxon>
        <taxon>Dikarya</taxon>
        <taxon>Ascomycota</taxon>
        <taxon>Pezizomycotina</taxon>
        <taxon>Dothideomycetes</taxon>
        <taxon>Pleosporomycetidae</taxon>
        <taxon>Pleosporales</taxon>
        <taxon>Dothidotthiaceae</taxon>
        <taxon>Dothidotthia</taxon>
    </lineage>
</organism>
<dbReference type="SMART" id="SM00829">
    <property type="entry name" value="PKS_ER"/>
    <property type="match status" value="1"/>
</dbReference>
<evidence type="ECO:0000313" key="14">
    <source>
        <dbReference type="EMBL" id="KAF2133041.1"/>
    </source>
</evidence>
<keyword evidence="12" id="KW-0812">Transmembrane</keyword>
<evidence type="ECO:0000256" key="10">
    <source>
        <dbReference type="ARBA" id="ARBA00050997"/>
    </source>
</evidence>
<feature type="domain" description="Enoyl reductase (ER)" evidence="13">
    <location>
        <begin position="20"/>
        <end position="352"/>
    </location>
</feature>
<evidence type="ECO:0000256" key="7">
    <source>
        <dbReference type="ARBA" id="ARBA00022857"/>
    </source>
</evidence>
<keyword evidence="4" id="KW-0597">Phosphoprotein</keyword>
<dbReference type="PANTHER" id="PTHR42683">
    <property type="entry name" value="ALDEHYDE REDUCTASE"/>
    <property type="match status" value="1"/>
</dbReference>
<evidence type="ECO:0000256" key="9">
    <source>
        <dbReference type="ARBA" id="ARBA00024074"/>
    </source>
</evidence>
<dbReference type="Proteomes" id="UP000799771">
    <property type="component" value="Unassembled WGS sequence"/>
</dbReference>
<dbReference type="InterPro" id="IPR036291">
    <property type="entry name" value="NAD(P)-bd_dom_sf"/>
</dbReference>
<dbReference type="OrthoDB" id="1879366at2759"/>
<dbReference type="Gene3D" id="3.40.50.720">
    <property type="entry name" value="NAD(P)-binding Rossmann-like Domain"/>
    <property type="match status" value="1"/>
</dbReference>
<dbReference type="InterPro" id="IPR020843">
    <property type="entry name" value="ER"/>
</dbReference>
<dbReference type="EC" id="1.1.1.2" evidence="9"/>
<keyword evidence="12" id="KW-0472">Membrane</keyword>
<evidence type="ECO:0000256" key="2">
    <source>
        <dbReference type="ARBA" id="ARBA00008072"/>
    </source>
</evidence>
<dbReference type="AlphaFoldDB" id="A0A6A6ARA1"/>
<evidence type="ECO:0000259" key="13">
    <source>
        <dbReference type="SMART" id="SM00829"/>
    </source>
</evidence>
<keyword evidence="7" id="KW-0521">NADP</keyword>
<comment type="similarity">
    <text evidence="2 11">Belongs to the zinc-containing alcohol dehydrogenase family.</text>
</comment>
<accession>A0A6A6ARA1</accession>
<dbReference type="GO" id="GO:0006066">
    <property type="term" value="P:alcohol metabolic process"/>
    <property type="evidence" value="ECO:0007669"/>
    <property type="project" value="UniProtKB-ARBA"/>
</dbReference>
<dbReference type="CDD" id="cd05283">
    <property type="entry name" value="CAD1"/>
    <property type="match status" value="1"/>
</dbReference>
<dbReference type="InterPro" id="IPR002328">
    <property type="entry name" value="ADH_Zn_CS"/>
</dbReference>
<keyword evidence="8" id="KW-0560">Oxidoreductase</keyword>
<keyword evidence="5 11" id="KW-0479">Metal-binding</keyword>
<comment type="subunit">
    <text evidence="3">Homodimer.</text>
</comment>
<evidence type="ECO:0000256" key="8">
    <source>
        <dbReference type="ARBA" id="ARBA00023002"/>
    </source>
</evidence>
<dbReference type="SUPFAM" id="SSF50129">
    <property type="entry name" value="GroES-like"/>
    <property type="match status" value="1"/>
</dbReference>
<evidence type="ECO:0000256" key="5">
    <source>
        <dbReference type="ARBA" id="ARBA00022723"/>
    </source>
</evidence>
<keyword evidence="12" id="KW-1133">Transmembrane helix</keyword>
<dbReference type="GeneID" id="54403692"/>
<evidence type="ECO:0000256" key="4">
    <source>
        <dbReference type="ARBA" id="ARBA00022553"/>
    </source>
</evidence>
<dbReference type="InterPro" id="IPR013149">
    <property type="entry name" value="ADH-like_C"/>
</dbReference>
<reference evidence="14" key="1">
    <citation type="journal article" date="2020" name="Stud. Mycol.">
        <title>101 Dothideomycetes genomes: a test case for predicting lifestyles and emergence of pathogens.</title>
        <authorList>
            <person name="Haridas S."/>
            <person name="Albert R."/>
            <person name="Binder M."/>
            <person name="Bloem J."/>
            <person name="Labutti K."/>
            <person name="Salamov A."/>
            <person name="Andreopoulos B."/>
            <person name="Baker S."/>
            <person name="Barry K."/>
            <person name="Bills G."/>
            <person name="Bluhm B."/>
            <person name="Cannon C."/>
            <person name="Castanera R."/>
            <person name="Culley D."/>
            <person name="Daum C."/>
            <person name="Ezra D."/>
            <person name="Gonzalez J."/>
            <person name="Henrissat B."/>
            <person name="Kuo A."/>
            <person name="Liang C."/>
            <person name="Lipzen A."/>
            <person name="Lutzoni F."/>
            <person name="Magnuson J."/>
            <person name="Mondo S."/>
            <person name="Nolan M."/>
            <person name="Ohm R."/>
            <person name="Pangilinan J."/>
            <person name="Park H.-J."/>
            <person name="Ramirez L."/>
            <person name="Alfaro M."/>
            <person name="Sun H."/>
            <person name="Tritt A."/>
            <person name="Yoshinaga Y."/>
            <person name="Zwiers L.-H."/>
            <person name="Turgeon B."/>
            <person name="Goodwin S."/>
            <person name="Spatafora J."/>
            <person name="Crous P."/>
            <person name="Grigoriev I."/>
        </authorList>
    </citation>
    <scope>NUCLEOTIDE SEQUENCE</scope>
    <source>
        <strain evidence="14">CBS 119687</strain>
    </source>
</reference>
<dbReference type="InterPro" id="IPR011032">
    <property type="entry name" value="GroES-like_sf"/>
</dbReference>
<sequence length="362" mass="38130">MTSPAQFHGWLGHDAKAAEGNMTWSPFTPKPFNAIDIDIKISHCGICGSDIHTLRSGWGKTHYPICVGHEVVGHVLRVGSAVTKFQPGDRVGVGAQAFSCLRADCPECTQGLEQHCPKMVGTYGGKHPDGSWSMGGYATHIRVPAHFAIAIPASLPSAAAAPLLCGGITVFAPLRKHRAGPGKRVGIIGIGGLGHMGILFAAALGCSSVVAISRRDDKKDDATAMGATHYIATSTDATWARTHARTLDLLICTVSSPDMPLDSYLRLLRTGGAFVQVGAPEDKLPRVSAFSLIGKGCSISGSQIGSPADIEHMLGFAAEKGVRPWVQERGMGEANKSVVEMEGGGARYRFVLVNDGGERARI</sequence>
<dbReference type="InterPro" id="IPR047109">
    <property type="entry name" value="CAD-like"/>
</dbReference>
<evidence type="ECO:0000313" key="15">
    <source>
        <dbReference type="Proteomes" id="UP000799771"/>
    </source>
</evidence>
<gene>
    <name evidence="14" type="ORF">P153DRAFT_283395</name>
</gene>
<dbReference type="PROSITE" id="PS00059">
    <property type="entry name" value="ADH_ZINC"/>
    <property type="match status" value="1"/>
</dbReference>
<dbReference type="InterPro" id="IPR013154">
    <property type="entry name" value="ADH-like_N"/>
</dbReference>
<evidence type="ECO:0000256" key="3">
    <source>
        <dbReference type="ARBA" id="ARBA00011738"/>
    </source>
</evidence>
<dbReference type="GO" id="GO:0008270">
    <property type="term" value="F:zinc ion binding"/>
    <property type="evidence" value="ECO:0007669"/>
    <property type="project" value="InterPro"/>
</dbReference>
<protein>
    <recommendedName>
        <fullName evidence="9">alcohol dehydrogenase (NADP(+))</fullName>
        <ecNumber evidence="9">1.1.1.2</ecNumber>
    </recommendedName>
</protein>
<dbReference type="Pfam" id="PF08240">
    <property type="entry name" value="ADH_N"/>
    <property type="match status" value="1"/>
</dbReference>
<dbReference type="RefSeq" id="XP_033527428.1">
    <property type="nucleotide sequence ID" value="XM_033663260.1"/>
</dbReference>
<name>A0A6A6ARA1_9PLEO</name>
<dbReference type="SUPFAM" id="SSF51735">
    <property type="entry name" value="NAD(P)-binding Rossmann-fold domains"/>
    <property type="match status" value="1"/>
</dbReference>
<dbReference type="GO" id="GO:0008106">
    <property type="term" value="F:alcohol dehydrogenase (NADP+) activity"/>
    <property type="evidence" value="ECO:0007669"/>
    <property type="project" value="UniProtKB-EC"/>
</dbReference>
<dbReference type="EMBL" id="ML977500">
    <property type="protein sequence ID" value="KAF2133041.1"/>
    <property type="molecule type" value="Genomic_DNA"/>
</dbReference>